<organism evidence="2 3">
    <name type="scientific">Actinomadura keratinilytica</name>
    <dbReference type="NCBI Taxonomy" id="547461"/>
    <lineage>
        <taxon>Bacteria</taxon>
        <taxon>Bacillati</taxon>
        <taxon>Actinomycetota</taxon>
        <taxon>Actinomycetes</taxon>
        <taxon>Streptosporangiales</taxon>
        <taxon>Thermomonosporaceae</taxon>
        <taxon>Actinomadura</taxon>
    </lineage>
</organism>
<protein>
    <submittedName>
        <fullName evidence="2">Uncharacterized protein</fullName>
    </submittedName>
</protein>
<gene>
    <name evidence="2" type="ORF">GCM10022416_62530</name>
</gene>
<dbReference type="EMBL" id="BAABDO010000199">
    <property type="protein sequence ID" value="GAA3508411.1"/>
    <property type="molecule type" value="Genomic_DNA"/>
</dbReference>
<keyword evidence="3" id="KW-1185">Reference proteome</keyword>
<name>A0ABP6UHQ2_9ACTN</name>
<sequence>MNRTDRKPVPIRRTPCRPSRRRPAPRVTITAVSTINVRKQTAADPPYAAAAGLPGRDRARRFPADIAADSESDIEADSE</sequence>
<proteinExistence type="predicted"/>
<accession>A0ABP6UHQ2</accession>
<reference evidence="3" key="1">
    <citation type="journal article" date="2019" name="Int. J. Syst. Evol. Microbiol.">
        <title>The Global Catalogue of Microorganisms (GCM) 10K type strain sequencing project: providing services to taxonomists for standard genome sequencing and annotation.</title>
        <authorList>
            <consortium name="The Broad Institute Genomics Platform"/>
            <consortium name="The Broad Institute Genome Sequencing Center for Infectious Disease"/>
            <person name="Wu L."/>
            <person name="Ma J."/>
        </authorList>
    </citation>
    <scope>NUCLEOTIDE SEQUENCE [LARGE SCALE GENOMIC DNA]</scope>
    <source>
        <strain evidence="3">JCM 17316</strain>
    </source>
</reference>
<evidence type="ECO:0000313" key="3">
    <source>
        <dbReference type="Proteomes" id="UP001500266"/>
    </source>
</evidence>
<evidence type="ECO:0000313" key="2">
    <source>
        <dbReference type="EMBL" id="GAA3508411.1"/>
    </source>
</evidence>
<feature type="region of interest" description="Disordered" evidence="1">
    <location>
        <begin position="1"/>
        <end position="24"/>
    </location>
</feature>
<dbReference type="Proteomes" id="UP001500266">
    <property type="component" value="Unassembled WGS sequence"/>
</dbReference>
<feature type="compositionally biased region" description="Basic residues" evidence="1">
    <location>
        <begin position="14"/>
        <end position="24"/>
    </location>
</feature>
<evidence type="ECO:0000256" key="1">
    <source>
        <dbReference type="SAM" id="MobiDB-lite"/>
    </source>
</evidence>
<comment type="caution">
    <text evidence="2">The sequence shown here is derived from an EMBL/GenBank/DDBJ whole genome shotgun (WGS) entry which is preliminary data.</text>
</comment>